<dbReference type="AlphaFoldDB" id="A0A9X8Y851"/>
<dbReference type="Proteomes" id="UP000294682">
    <property type="component" value="Unassembled WGS sequence"/>
</dbReference>
<dbReference type="EMBL" id="SLUK01000007">
    <property type="protein sequence ID" value="TCL43051.1"/>
    <property type="molecule type" value="Genomic_DNA"/>
</dbReference>
<reference evidence="7 8" key="1">
    <citation type="submission" date="2019-03" db="EMBL/GenBank/DDBJ databases">
        <title>Genomic Encyclopedia of Type Strains, Phase IV (KMG-IV): sequencing the most valuable type-strain genomes for metagenomic binning, comparative biology and taxonomic classification.</title>
        <authorList>
            <person name="Goeker M."/>
        </authorList>
    </citation>
    <scope>NUCLEOTIDE SEQUENCE [LARGE SCALE GENOMIC DNA]</scope>
    <source>
        <strain evidence="7 8">DSM 100433</strain>
    </source>
</reference>
<dbReference type="GO" id="GO:0003723">
    <property type="term" value="F:RNA binding"/>
    <property type="evidence" value="ECO:0007669"/>
    <property type="project" value="UniProtKB-KW"/>
</dbReference>
<feature type="domain" description="RNA-binding S4" evidence="6">
    <location>
        <begin position="3"/>
        <end position="61"/>
    </location>
</feature>
<evidence type="ECO:0000259" key="6">
    <source>
        <dbReference type="SMART" id="SM00363"/>
    </source>
</evidence>
<dbReference type="GO" id="GO:0120159">
    <property type="term" value="F:rRNA pseudouridine synthase activity"/>
    <property type="evidence" value="ECO:0007669"/>
    <property type="project" value="UniProtKB-ARBA"/>
</dbReference>
<accession>A0A9X8Y851</accession>
<dbReference type="CDD" id="cd02553">
    <property type="entry name" value="PseudoU_synth_RsuA"/>
    <property type="match status" value="1"/>
</dbReference>
<dbReference type="RefSeq" id="WP_286170822.1">
    <property type="nucleotide sequence ID" value="NZ_JADNAH010000021.1"/>
</dbReference>
<evidence type="ECO:0000256" key="2">
    <source>
        <dbReference type="ARBA" id="ARBA00022884"/>
    </source>
</evidence>
<dbReference type="GO" id="GO:0005829">
    <property type="term" value="C:cytosol"/>
    <property type="evidence" value="ECO:0007669"/>
    <property type="project" value="UniProtKB-ARBA"/>
</dbReference>
<dbReference type="Pfam" id="PF01479">
    <property type="entry name" value="S4"/>
    <property type="match status" value="1"/>
</dbReference>
<dbReference type="PANTHER" id="PTHR47683">
    <property type="entry name" value="PSEUDOURIDINE SYNTHASE FAMILY PROTEIN-RELATED"/>
    <property type="match status" value="1"/>
</dbReference>
<dbReference type="InterPro" id="IPR000748">
    <property type="entry name" value="PsdUridine_synth_RsuA/RluB/E/F"/>
</dbReference>
<dbReference type="SUPFAM" id="SSF55120">
    <property type="entry name" value="Pseudouridine synthase"/>
    <property type="match status" value="1"/>
</dbReference>
<dbReference type="EC" id="5.4.99.-" evidence="5"/>
<dbReference type="FunFam" id="3.30.70.1560:FF:000001">
    <property type="entry name" value="Pseudouridine synthase"/>
    <property type="match status" value="1"/>
</dbReference>
<dbReference type="Gene3D" id="3.10.290.10">
    <property type="entry name" value="RNA-binding S4 domain"/>
    <property type="match status" value="1"/>
</dbReference>
<dbReference type="InterPro" id="IPR020103">
    <property type="entry name" value="PsdUridine_synth_cat_dom_sf"/>
</dbReference>
<comment type="similarity">
    <text evidence="1 5">Belongs to the pseudouridine synthase RsuA family.</text>
</comment>
<evidence type="ECO:0000256" key="1">
    <source>
        <dbReference type="ARBA" id="ARBA00008348"/>
    </source>
</evidence>
<dbReference type="Gene3D" id="3.30.70.1560">
    <property type="entry name" value="Alpha-L RNA-binding motif"/>
    <property type="match status" value="1"/>
</dbReference>
<dbReference type="InterPro" id="IPR018496">
    <property type="entry name" value="PsdUridine_synth_RsuA/RluB_CS"/>
</dbReference>
<dbReference type="SUPFAM" id="SSF55174">
    <property type="entry name" value="Alpha-L RNA-binding motif"/>
    <property type="match status" value="1"/>
</dbReference>
<dbReference type="InterPro" id="IPR002942">
    <property type="entry name" value="S4_RNA-bd"/>
</dbReference>
<evidence type="ECO:0000313" key="8">
    <source>
        <dbReference type="Proteomes" id="UP000294682"/>
    </source>
</evidence>
<evidence type="ECO:0000256" key="4">
    <source>
        <dbReference type="PROSITE-ProRule" id="PRU00182"/>
    </source>
</evidence>
<dbReference type="InterPro" id="IPR036986">
    <property type="entry name" value="S4_RNA-bd_sf"/>
</dbReference>
<name>A0A9X8Y851_9FIRM</name>
<comment type="caution">
    <text evidence="7">The sequence shown here is derived from an EMBL/GenBank/DDBJ whole genome shotgun (WGS) entry which is preliminary data.</text>
</comment>
<keyword evidence="8" id="KW-1185">Reference proteome</keyword>
<dbReference type="PROSITE" id="PS01149">
    <property type="entry name" value="PSI_RSU"/>
    <property type="match status" value="1"/>
</dbReference>
<dbReference type="InterPro" id="IPR050343">
    <property type="entry name" value="RsuA_PseudoU_synthase"/>
</dbReference>
<keyword evidence="3 5" id="KW-0413">Isomerase</keyword>
<dbReference type="Gene3D" id="3.30.70.580">
    <property type="entry name" value="Pseudouridine synthase I, catalytic domain, N-terminal subdomain"/>
    <property type="match status" value="1"/>
</dbReference>
<organism evidence="7 8">
    <name type="scientific">Harryflintia acetispora</name>
    <dbReference type="NCBI Taxonomy" id="1849041"/>
    <lineage>
        <taxon>Bacteria</taxon>
        <taxon>Bacillati</taxon>
        <taxon>Bacillota</taxon>
        <taxon>Clostridia</taxon>
        <taxon>Eubacteriales</taxon>
        <taxon>Oscillospiraceae</taxon>
        <taxon>Harryflintia</taxon>
    </lineage>
</organism>
<dbReference type="InterPro" id="IPR020094">
    <property type="entry name" value="TruA/RsuA/RluB/E/F_N"/>
</dbReference>
<evidence type="ECO:0000256" key="3">
    <source>
        <dbReference type="ARBA" id="ARBA00023235"/>
    </source>
</evidence>
<dbReference type="NCBIfam" id="TIGR00093">
    <property type="entry name" value="pseudouridine synthase"/>
    <property type="match status" value="1"/>
</dbReference>
<dbReference type="PROSITE" id="PS50889">
    <property type="entry name" value="S4"/>
    <property type="match status" value="1"/>
</dbReference>
<evidence type="ECO:0000313" key="7">
    <source>
        <dbReference type="EMBL" id="TCL43051.1"/>
    </source>
</evidence>
<gene>
    <name evidence="7" type="ORF">EDD78_107154</name>
</gene>
<evidence type="ECO:0000256" key="5">
    <source>
        <dbReference type="RuleBase" id="RU003887"/>
    </source>
</evidence>
<dbReference type="Pfam" id="PF00849">
    <property type="entry name" value="PseudoU_synth_2"/>
    <property type="match status" value="1"/>
</dbReference>
<protein>
    <recommendedName>
        <fullName evidence="5">Pseudouridine synthase</fullName>
        <ecNumber evidence="5">5.4.99.-</ecNumber>
    </recommendedName>
</protein>
<dbReference type="InterPro" id="IPR006145">
    <property type="entry name" value="PsdUridine_synth_RsuA/RluA"/>
</dbReference>
<dbReference type="SMART" id="SM00363">
    <property type="entry name" value="S4"/>
    <property type="match status" value="1"/>
</dbReference>
<keyword evidence="2 4" id="KW-0694">RNA-binding</keyword>
<dbReference type="GO" id="GO:0000455">
    <property type="term" value="P:enzyme-directed rRNA pseudouridine synthesis"/>
    <property type="evidence" value="ECO:0007669"/>
    <property type="project" value="UniProtKB-ARBA"/>
</dbReference>
<sequence>MPQRLDRILSECTTYTRSELKRMILRGEITVDGEAARRPEQKVDPDRQEIALLGRPIACGHSYLMMNKPAGFVSATDDPRQKTVLELVPPELRRKSLFPAGRLDKDTEGFLLLTDDGDFAHRILSPKNHVAKTYFARVEGELCADAAARFGAGVTLEDGALCRPAKLEALSPQNGEYRVVLHEGMYHQVKRMFLACGAQVVYLKREAIGELPLDGSLPLGGCRPLDAGELEKIASNGFIKPKSLKNV</sequence>
<proteinExistence type="inferred from homology"/>
<dbReference type="InterPro" id="IPR042092">
    <property type="entry name" value="PsdUridine_s_RsuA/RluB/E/F_cat"/>
</dbReference>
<dbReference type="PANTHER" id="PTHR47683:SF4">
    <property type="entry name" value="PSEUDOURIDINE SYNTHASE"/>
    <property type="match status" value="1"/>
</dbReference>
<dbReference type="CDD" id="cd00165">
    <property type="entry name" value="S4"/>
    <property type="match status" value="1"/>
</dbReference>